<dbReference type="Proteomes" id="UP001238163">
    <property type="component" value="Unassembled WGS sequence"/>
</dbReference>
<dbReference type="InterPro" id="IPR003737">
    <property type="entry name" value="GlcNAc_PI_deacetylase-related"/>
</dbReference>
<protein>
    <submittedName>
        <fullName evidence="1">LmbE family N-acetylglucosaminyl deacetylase</fullName>
    </submittedName>
</protein>
<name>A0AAE3VES1_9BACT</name>
<organism evidence="1 2">
    <name type="scientific">Oligosphaera ethanolica</name>
    <dbReference type="NCBI Taxonomy" id="760260"/>
    <lineage>
        <taxon>Bacteria</taxon>
        <taxon>Pseudomonadati</taxon>
        <taxon>Lentisphaerota</taxon>
        <taxon>Oligosphaeria</taxon>
        <taxon>Oligosphaerales</taxon>
        <taxon>Oligosphaeraceae</taxon>
        <taxon>Oligosphaera</taxon>
    </lineage>
</organism>
<dbReference type="PANTHER" id="PTHR12993:SF30">
    <property type="entry name" value="N-ACETYL-ALPHA-D-GLUCOSAMINYL L-MALATE DEACETYLASE 1"/>
    <property type="match status" value="1"/>
</dbReference>
<dbReference type="RefSeq" id="WP_307260480.1">
    <property type="nucleotide sequence ID" value="NZ_JAUSVL010000001.1"/>
</dbReference>
<keyword evidence="2" id="KW-1185">Reference proteome</keyword>
<dbReference type="SUPFAM" id="SSF102588">
    <property type="entry name" value="LmbE-like"/>
    <property type="match status" value="1"/>
</dbReference>
<dbReference type="PANTHER" id="PTHR12993">
    <property type="entry name" value="N-ACETYLGLUCOSAMINYL-PHOSPHATIDYLINOSITOL DE-N-ACETYLASE-RELATED"/>
    <property type="match status" value="1"/>
</dbReference>
<evidence type="ECO:0000313" key="1">
    <source>
        <dbReference type="EMBL" id="MDQ0289145.1"/>
    </source>
</evidence>
<dbReference type="Pfam" id="PF02585">
    <property type="entry name" value="PIG-L"/>
    <property type="match status" value="1"/>
</dbReference>
<proteinExistence type="predicted"/>
<comment type="caution">
    <text evidence="1">The sequence shown here is derived from an EMBL/GenBank/DDBJ whole genome shotgun (WGS) entry which is preliminary data.</text>
</comment>
<accession>A0AAE3VES1</accession>
<dbReference type="EMBL" id="JAUSVL010000001">
    <property type="protein sequence ID" value="MDQ0289145.1"/>
    <property type="molecule type" value="Genomic_DNA"/>
</dbReference>
<dbReference type="Gene3D" id="3.40.50.10320">
    <property type="entry name" value="LmbE-like"/>
    <property type="match status" value="1"/>
</dbReference>
<evidence type="ECO:0000313" key="2">
    <source>
        <dbReference type="Proteomes" id="UP001238163"/>
    </source>
</evidence>
<dbReference type="GO" id="GO:0016811">
    <property type="term" value="F:hydrolase activity, acting on carbon-nitrogen (but not peptide) bonds, in linear amides"/>
    <property type="evidence" value="ECO:0007669"/>
    <property type="project" value="TreeGrafter"/>
</dbReference>
<dbReference type="AlphaFoldDB" id="A0AAE3VES1"/>
<dbReference type="InterPro" id="IPR024078">
    <property type="entry name" value="LmbE-like_dom_sf"/>
</dbReference>
<sequence length="261" mass="29567">MSEKPRVLALVAHPDDIEFMFAGTMLMLQARGWEMHCMTIANGSCGTAVDDVETIVAKRRAEGQAACKLAGAVWHPAVCNDLEVFHNWDVISQVLSVVRDVRPQIVLTQSTDDYMEDHINSCRVAVTAAFCRGMRNAQCRPPRPPIQDDVVVYHAIPHGLMDPFRRRIEPEFFVNIAPVMQMKWDMLSCHSSQKEWLDVSQGMDAYQKVMVGFAAELGRRTGRFTHAEGWRRRSWLGFSAEEKDPLRDALGDDVAMNPLWH</sequence>
<gene>
    <name evidence="1" type="ORF">J3R75_001252</name>
</gene>
<reference evidence="1" key="1">
    <citation type="submission" date="2023-07" db="EMBL/GenBank/DDBJ databases">
        <title>Genomic Encyclopedia of Type Strains, Phase IV (KMG-IV): sequencing the most valuable type-strain genomes for metagenomic binning, comparative biology and taxonomic classification.</title>
        <authorList>
            <person name="Goeker M."/>
        </authorList>
    </citation>
    <scope>NUCLEOTIDE SEQUENCE</scope>
    <source>
        <strain evidence="1">DSM 24202</strain>
    </source>
</reference>